<dbReference type="AlphaFoldDB" id="A0AAV4PI01"/>
<organism evidence="1 2">
    <name type="scientific">Caerostris extrusa</name>
    <name type="common">Bark spider</name>
    <name type="synonym">Caerostris bankana</name>
    <dbReference type="NCBI Taxonomy" id="172846"/>
    <lineage>
        <taxon>Eukaryota</taxon>
        <taxon>Metazoa</taxon>
        <taxon>Ecdysozoa</taxon>
        <taxon>Arthropoda</taxon>
        <taxon>Chelicerata</taxon>
        <taxon>Arachnida</taxon>
        <taxon>Araneae</taxon>
        <taxon>Araneomorphae</taxon>
        <taxon>Entelegynae</taxon>
        <taxon>Araneoidea</taxon>
        <taxon>Araneidae</taxon>
        <taxon>Caerostris</taxon>
    </lineage>
</organism>
<gene>
    <name evidence="1" type="ORF">CEXT_275571</name>
</gene>
<evidence type="ECO:0000313" key="1">
    <source>
        <dbReference type="EMBL" id="GIX95519.1"/>
    </source>
</evidence>
<dbReference type="EMBL" id="BPLR01004530">
    <property type="protein sequence ID" value="GIX95519.1"/>
    <property type="molecule type" value="Genomic_DNA"/>
</dbReference>
<reference evidence="1 2" key="1">
    <citation type="submission" date="2021-06" db="EMBL/GenBank/DDBJ databases">
        <title>Caerostris extrusa draft genome.</title>
        <authorList>
            <person name="Kono N."/>
            <person name="Arakawa K."/>
        </authorList>
    </citation>
    <scope>NUCLEOTIDE SEQUENCE [LARGE SCALE GENOMIC DNA]</scope>
</reference>
<keyword evidence="2" id="KW-1185">Reference proteome</keyword>
<protein>
    <submittedName>
        <fullName evidence="1">Uncharacterized protein</fullName>
    </submittedName>
</protein>
<evidence type="ECO:0000313" key="2">
    <source>
        <dbReference type="Proteomes" id="UP001054945"/>
    </source>
</evidence>
<accession>A0AAV4PI01</accession>
<dbReference type="Proteomes" id="UP001054945">
    <property type="component" value="Unassembled WGS sequence"/>
</dbReference>
<sequence length="83" mass="9533">MTESADSILLRILKSIKCVHYSTYYSYGRHSGDHTHLLVTSRIGRLSWQQIYLADPNIDTISNNESITGFTIENRLLVTVYQL</sequence>
<name>A0AAV4PI01_CAEEX</name>
<proteinExistence type="predicted"/>
<comment type="caution">
    <text evidence="1">The sequence shown here is derived from an EMBL/GenBank/DDBJ whole genome shotgun (WGS) entry which is preliminary data.</text>
</comment>